<comment type="subcellular location">
    <subcellularLocation>
        <location evidence="1">Cell membrane</location>
        <topology evidence="1">Multi-pass membrane protein</topology>
    </subcellularLocation>
</comment>
<dbReference type="PANTHER" id="PTHR30482:SF17">
    <property type="entry name" value="ABC TRANSPORTER ATP-BINDING PROTEIN"/>
    <property type="match status" value="1"/>
</dbReference>
<evidence type="ECO:0000256" key="3">
    <source>
        <dbReference type="ARBA" id="ARBA00022692"/>
    </source>
</evidence>
<name>A0A643G298_9BURK</name>
<evidence type="ECO:0000256" key="4">
    <source>
        <dbReference type="ARBA" id="ARBA00022989"/>
    </source>
</evidence>
<dbReference type="GeneID" id="98406897"/>
<dbReference type="InterPro" id="IPR043428">
    <property type="entry name" value="LivM-like"/>
</dbReference>
<dbReference type="RefSeq" id="WP_150984799.1">
    <property type="nucleotide sequence ID" value="NZ_CP062806.1"/>
</dbReference>
<dbReference type="Proteomes" id="UP000397656">
    <property type="component" value="Plasmid pRK1-2"/>
</dbReference>
<sequence>MTRPNFVEHFRSLARIGRLELLFWATLLGLFFCPGSDLVLVSQIMIWGLFALSLDLLLGYRGIPSLGHAAFFGIGAYAAAFLGKYGWTEPISGLLMAGALAGLAGLVAGRILRNMHGVGLLMVTLGLNMILFDAVHRATDVTGGDDGLPGIEIAPLLGQFRFDMAGRTAYVYTFVVVLVCFLAVRALVKSSFGLSMLGARDNPRRMIMLGAPLDRDLTVVFGMSAALAGIAGALLTQTTEFVSPEALAFTRSADVLVMLVIGGTGVLYGGFIGAAVFILLRDLLSTFNPIYWYFWIGLLLVLIVATFRKGILPTLLERLNAWKEMRA</sequence>
<keyword evidence="6" id="KW-0614">Plasmid</keyword>
<dbReference type="AlphaFoldDB" id="A0A643G298"/>
<keyword evidence="3" id="KW-0812">Transmembrane</keyword>
<evidence type="ECO:0000313" key="6">
    <source>
        <dbReference type="EMBL" id="QOT81934.1"/>
    </source>
</evidence>
<evidence type="ECO:0000256" key="5">
    <source>
        <dbReference type="ARBA" id="ARBA00023136"/>
    </source>
</evidence>
<evidence type="ECO:0000313" key="7">
    <source>
        <dbReference type="Proteomes" id="UP000397656"/>
    </source>
</evidence>
<accession>A0A643G298</accession>
<gene>
    <name evidence="6" type="ORF">F7R26_038680</name>
</gene>
<keyword evidence="4" id="KW-1133">Transmembrane helix</keyword>
<reference evidence="6 7" key="1">
    <citation type="submission" date="2020-10" db="EMBL/GenBank/DDBJ databases">
        <title>Complete genome sequence of Cupriavidus basilensis CCUG 49340T.</title>
        <authorList>
            <person name="Salva-Serra F."/>
            <person name="Donoso R.A."/>
            <person name="Cho K.H."/>
            <person name="Yoo J.A."/>
            <person name="Lee K."/>
            <person name="Yoon S.-H."/>
            <person name="Perez-Pantoja D."/>
            <person name="Moore E.R.B."/>
        </authorList>
    </citation>
    <scope>NUCLEOTIDE SEQUENCE [LARGE SCALE GENOMIC DNA]</scope>
    <source>
        <strain evidence="7">CCUG 49340</strain>
        <plasmid evidence="6 7">pRK1-2</plasmid>
    </source>
</reference>
<dbReference type="GO" id="GO:0015658">
    <property type="term" value="F:branched-chain amino acid transmembrane transporter activity"/>
    <property type="evidence" value="ECO:0007669"/>
    <property type="project" value="InterPro"/>
</dbReference>
<dbReference type="GO" id="GO:0005886">
    <property type="term" value="C:plasma membrane"/>
    <property type="evidence" value="ECO:0007669"/>
    <property type="project" value="UniProtKB-SubCell"/>
</dbReference>
<proteinExistence type="predicted"/>
<keyword evidence="2" id="KW-1003">Cell membrane</keyword>
<organism evidence="6 7">
    <name type="scientific">Cupriavidus basilensis</name>
    <dbReference type="NCBI Taxonomy" id="68895"/>
    <lineage>
        <taxon>Bacteria</taxon>
        <taxon>Pseudomonadati</taxon>
        <taxon>Pseudomonadota</taxon>
        <taxon>Betaproteobacteria</taxon>
        <taxon>Burkholderiales</taxon>
        <taxon>Burkholderiaceae</taxon>
        <taxon>Cupriavidus</taxon>
    </lineage>
</organism>
<evidence type="ECO:0000256" key="1">
    <source>
        <dbReference type="ARBA" id="ARBA00004651"/>
    </source>
</evidence>
<dbReference type="EMBL" id="CP062806">
    <property type="protein sequence ID" value="QOT81934.1"/>
    <property type="molecule type" value="Genomic_DNA"/>
</dbReference>
<evidence type="ECO:0000256" key="2">
    <source>
        <dbReference type="ARBA" id="ARBA00022475"/>
    </source>
</evidence>
<dbReference type="CDD" id="cd06581">
    <property type="entry name" value="TM_PBP1_LivM_like"/>
    <property type="match status" value="1"/>
</dbReference>
<dbReference type="InterPro" id="IPR001851">
    <property type="entry name" value="ABC_transp_permease"/>
</dbReference>
<dbReference type="Pfam" id="PF02653">
    <property type="entry name" value="BPD_transp_2"/>
    <property type="match status" value="1"/>
</dbReference>
<geneLocation type="plasmid" evidence="6 7">
    <name>pRK1-2</name>
</geneLocation>
<keyword evidence="5" id="KW-0472">Membrane</keyword>
<protein>
    <submittedName>
        <fullName evidence="6">Branched-chain amino acid ABC transporter permease</fullName>
    </submittedName>
</protein>
<dbReference type="PANTHER" id="PTHR30482">
    <property type="entry name" value="HIGH-AFFINITY BRANCHED-CHAIN AMINO ACID TRANSPORT SYSTEM PERMEASE"/>
    <property type="match status" value="1"/>
</dbReference>